<dbReference type="PANTHER" id="PTHR33360">
    <property type="entry name" value="TRANSPOSASE FOR INSERTION SEQUENCE ELEMENT IS200"/>
    <property type="match status" value="1"/>
</dbReference>
<dbReference type="RefSeq" id="WP_097126641.1">
    <property type="nucleotide sequence ID" value="NZ_OCNH01000002.1"/>
</dbReference>
<proteinExistence type="predicted"/>
<organism evidence="2 3">
    <name type="scientific">Spirosoma fluviale</name>
    <dbReference type="NCBI Taxonomy" id="1597977"/>
    <lineage>
        <taxon>Bacteria</taxon>
        <taxon>Pseudomonadati</taxon>
        <taxon>Bacteroidota</taxon>
        <taxon>Cytophagia</taxon>
        <taxon>Cytophagales</taxon>
        <taxon>Cytophagaceae</taxon>
        <taxon>Spirosoma</taxon>
    </lineage>
</organism>
<dbReference type="GO" id="GO:0004803">
    <property type="term" value="F:transposase activity"/>
    <property type="evidence" value="ECO:0007669"/>
    <property type="project" value="InterPro"/>
</dbReference>
<keyword evidence="3" id="KW-1185">Reference proteome</keyword>
<name>A0A286G1H2_9BACT</name>
<dbReference type="AlphaFoldDB" id="A0A286G1H2"/>
<evidence type="ECO:0000259" key="1">
    <source>
        <dbReference type="SMART" id="SM01321"/>
    </source>
</evidence>
<dbReference type="InterPro" id="IPR036515">
    <property type="entry name" value="Transposase_17_sf"/>
</dbReference>
<dbReference type="EMBL" id="OCNH01000002">
    <property type="protein sequence ID" value="SOD89375.1"/>
    <property type="molecule type" value="Genomic_DNA"/>
</dbReference>
<evidence type="ECO:0000313" key="2">
    <source>
        <dbReference type="EMBL" id="SOD89375.1"/>
    </source>
</evidence>
<dbReference type="Pfam" id="PF01797">
    <property type="entry name" value="Y1_Tnp"/>
    <property type="match status" value="1"/>
</dbReference>
<evidence type="ECO:0000313" key="3">
    <source>
        <dbReference type="Proteomes" id="UP000219452"/>
    </source>
</evidence>
<dbReference type="InterPro" id="IPR002686">
    <property type="entry name" value="Transposase_17"/>
</dbReference>
<dbReference type="OrthoDB" id="9797997at2"/>
<sequence>MSYRQILYHIVFGTKYRNPTITDAHCEELYRYIWGVIKNKKGTLFRLNGVEDHIHILSDLHPSIALADFVKDIKVASSLWMKASGLFPDFEGWAEGYGAFTYSIKERDRVINYIKRQKEHHKKVTFSDEYKALLDEHGVNYDEKHLLN</sequence>
<accession>A0A286G1H2</accession>
<dbReference type="SUPFAM" id="SSF143422">
    <property type="entry name" value="Transposase IS200-like"/>
    <property type="match status" value="1"/>
</dbReference>
<feature type="domain" description="Transposase IS200-like" evidence="1">
    <location>
        <begin position="3"/>
        <end position="117"/>
    </location>
</feature>
<dbReference type="Gene3D" id="3.30.70.1290">
    <property type="entry name" value="Transposase IS200-like"/>
    <property type="match status" value="1"/>
</dbReference>
<protein>
    <submittedName>
        <fullName evidence="2">REP element-mobilizing transposase RayT</fullName>
    </submittedName>
</protein>
<dbReference type="SMART" id="SM01321">
    <property type="entry name" value="Y1_Tnp"/>
    <property type="match status" value="1"/>
</dbReference>
<dbReference type="GO" id="GO:0003677">
    <property type="term" value="F:DNA binding"/>
    <property type="evidence" value="ECO:0007669"/>
    <property type="project" value="InterPro"/>
</dbReference>
<reference evidence="3" key="1">
    <citation type="submission" date="2017-09" db="EMBL/GenBank/DDBJ databases">
        <authorList>
            <person name="Varghese N."/>
            <person name="Submissions S."/>
        </authorList>
    </citation>
    <scope>NUCLEOTIDE SEQUENCE [LARGE SCALE GENOMIC DNA]</scope>
    <source>
        <strain evidence="3">DSM 29961</strain>
    </source>
</reference>
<dbReference type="PANTHER" id="PTHR33360:SF2">
    <property type="entry name" value="TRANSPOSASE FOR INSERTION SEQUENCE ELEMENT IS200"/>
    <property type="match status" value="1"/>
</dbReference>
<dbReference type="NCBIfam" id="NF033573">
    <property type="entry name" value="transpos_IS200"/>
    <property type="match status" value="1"/>
</dbReference>
<dbReference type="Proteomes" id="UP000219452">
    <property type="component" value="Unassembled WGS sequence"/>
</dbReference>
<gene>
    <name evidence="2" type="ORF">SAMN06269250_3045</name>
</gene>
<dbReference type="GO" id="GO:0006313">
    <property type="term" value="P:DNA transposition"/>
    <property type="evidence" value="ECO:0007669"/>
    <property type="project" value="InterPro"/>
</dbReference>